<feature type="non-terminal residue" evidence="1">
    <location>
        <position position="1"/>
    </location>
</feature>
<dbReference type="AlphaFoldDB" id="A0A9N9NCD7"/>
<protein>
    <submittedName>
        <fullName evidence="1">1686_t:CDS:1</fullName>
    </submittedName>
</protein>
<keyword evidence="2" id="KW-1185">Reference proteome</keyword>
<sequence length="472" mass="54405">NFTELTLVTWAQSVFDKPELENSPAYSEKFLATISRGWTNLSANDQNTIRNLLGAKRCIPTKFGMKLPDHAYFQTVNLFRDLPVINFQNQKGVSEKFLAYLGHVELQIVFDRLISQGSWDHMQLVKYLASVELKPIEKERLKITPIWPRERLENEDSIVDANGTVKPTRSVKRFVATDLYAPLVELRDLGLPIIEWKGVWKSNTKDAKFLLDMGLRVHPPLETILVLASPPSQMQLRSKALHYFLEKFKEKYSTEYNNTLITYAFLPCANKQDYATPSECFADPACQVMGYRVLHQDLRSRARDLGIREHPHRDQLIAKLSKEPPSNLVKAKEIFEYLASQQGEFNSSDWVTLGRLNFIPVASDKSQPNYIIHINPSSCYFRGQDDSYADFFPHVHFGDRANQFLRSCGVKPEPSPTEFAQLLVRSSYEFLNNINNNVEKYFNILRMIATNLNTIKQNTKLYNEMKRSPILL</sequence>
<evidence type="ECO:0000313" key="1">
    <source>
        <dbReference type="EMBL" id="CAG8724495.1"/>
    </source>
</evidence>
<dbReference type="OrthoDB" id="10031156at2759"/>
<dbReference type="InterPro" id="IPR022155">
    <property type="entry name" value="DUF3684"/>
</dbReference>
<dbReference type="Pfam" id="PF12449">
    <property type="entry name" value="DUF3684"/>
    <property type="match status" value="1"/>
</dbReference>
<organism evidence="1 2">
    <name type="scientific">Ambispora leptoticha</name>
    <dbReference type="NCBI Taxonomy" id="144679"/>
    <lineage>
        <taxon>Eukaryota</taxon>
        <taxon>Fungi</taxon>
        <taxon>Fungi incertae sedis</taxon>
        <taxon>Mucoromycota</taxon>
        <taxon>Glomeromycotina</taxon>
        <taxon>Glomeromycetes</taxon>
        <taxon>Archaeosporales</taxon>
        <taxon>Ambisporaceae</taxon>
        <taxon>Ambispora</taxon>
    </lineage>
</organism>
<comment type="caution">
    <text evidence="1">The sequence shown here is derived from an EMBL/GenBank/DDBJ whole genome shotgun (WGS) entry which is preliminary data.</text>
</comment>
<dbReference type="PANTHER" id="PTHR47839">
    <property type="entry name" value="DOMAIN PROTEIN, PUTATIVE (AFU_ORTHOLOGUE AFUA_6G04830)-RELATED"/>
    <property type="match status" value="1"/>
</dbReference>
<reference evidence="1" key="1">
    <citation type="submission" date="2021-06" db="EMBL/GenBank/DDBJ databases">
        <authorList>
            <person name="Kallberg Y."/>
            <person name="Tangrot J."/>
            <person name="Rosling A."/>
        </authorList>
    </citation>
    <scope>NUCLEOTIDE SEQUENCE</scope>
    <source>
        <strain evidence="1">FL130A</strain>
    </source>
</reference>
<feature type="non-terminal residue" evidence="1">
    <location>
        <position position="472"/>
    </location>
</feature>
<accession>A0A9N9NCD7</accession>
<evidence type="ECO:0000313" key="2">
    <source>
        <dbReference type="Proteomes" id="UP000789508"/>
    </source>
</evidence>
<proteinExistence type="predicted"/>
<dbReference type="EMBL" id="CAJVPS010027634">
    <property type="protein sequence ID" value="CAG8724495.1"/>
    <property type="molecule type" value="Genomic_DNA"/>
</dbReference>
<dbReference type="Proteomes" id="UP000789508">
    <property type="component" value="Unassembled WGS sequence"/>
</dbReference>
<name>A0A9N9NCD7_9GLOM</name>
<dbReference type="PANTHER" id="PTHR47839:SF1">
    <property type="entry name" value="DOMAIN PROTEIN, PUTATIVE (AFU_ORTHOLOGUE AFUA_6G04830)-RELATED"/>
    <property type="match status" value="1"/>
</dbReference>
<gene>
    <name evidence="1" type="ORF">ALEPTO_LOCUS12388</name>
</gene>